<dbReference type="Proteomes" id="UP001057402">
    <property type="component" value="Chromosome 3"/>
</dbReference>
<accession>A0ACB9RMK6</accession>
<comment type="caution">
    <text evidence="1">The sequence shown here is derived from an EMBL/GenBank/DDBJ whole genome shotgun (WGS) entry which is preliminary data.</text>
</comment>
<evidence type="ECO:0000313" key="2">
    <source>
        <dbReference type="Proteomes" id="UP001057402"/>
    </source>
</evidence>
<gene>
    <name evidence="1" type="ORF">MLD38_006348</name>
</gene>
<organism evidence="1 2">
    <name type="scientific">Melastoma candidum</name>
    <dbReference type="NCBI Taxonomy" id="119954"/>
    <lineage>
        <taxon>Eukaryota</taxon>
        <taxon>Viridiplantae</taxon>
        <taxon>Streptophyta</taxon>
        <taxon>Embryophyta</taxon>
        <taxon>Tracheophyta</taxon>
        <taxon>Spermatophyta</taxon>
        <taxon>Magnoliopsida</taxon>
        <taxon>eudicotyledons</taxon>
        <taxon>Gunneridae</taxon>
        <taxon>Pentapetalae</taxon>
        <taxon>rosids</taxon>
        <taxon>malvids</taxon>
        <taxon>Myrtales</taxon>
        <taxon>Melastomataceae</taxon>
        <taxon>Melastomatoideae</taxon>
        <taxon>Melastomateae</taxon>
        <taxon>Melastoma</taxon>
    </lineage>
</organism>
<reference evidence="2" key="1">
    <citation type="journal article" date="2023" name="Front. Plant Sci.">
        <title>Chromosomal-level genome assembly of Melastoma candidum provides insights into trichome evolution.</title>
        <authorList>
            <person name="Zhong Y."/>
            <person name="Wu W."/>
            <person name="Sun C."/>
            <person name="Zou P."/>
            <person name="Liu Y."/>
            <person name="Dai S."/>
            <person name="Zhou R."/>
        </authorList>
    </citation>
    <scope>NUCLEOTIDE SEQUENCE [LARGE SCALE GENOMIC DNA]</scope>
</reference>
<evidence type="ECO:0000313" key="1">
    <source>
        <dbReference type="EMBL" id="KAI4380125.1"/>
    </source>
</evidence>
<name>A0ACB9RMK6_9MYRT</name>
<keyword evidence="2" id="KW-1185">Reference proteome</keyword>
<proteinExistence type="predicted"/>
<dbReference type="EMBL" id="CM042882">
    <property type="protein sequence ID" value="KAI4380125.1"/>
    <property type="molecule type" value="Genomic_DNA"/>
</dbReference>
<protein>
    <submittedName>
        <fullName evidence="1">Uncharacterized protein</fullName>
    </submittedName>
</protein>
<sequence length="162" mass="18736">MERGDKKTMKEFIRRTIMMQESMFKQQVKELHRLYYVQKRLTSLKEKQGNEKEKPRFLRDSAAPAWASFNRPRSENGSGNFPSVIGIKRTRSSEFKRHLIDDGCELDLSLGIRGKATKTEGEIRSCSGRVSLGLLSLQSSRSGPKIQNQEENFHHLQLQLRI</sequence>